<reference evidence="1 2" key="1">
    <citation type="submission" date="2016-01" db="EMBL/GenBank/DDBJ databases">
        <title>Amycolatopsis coloradensis genome sequencing and assembly.</title>
        <authorList>
            <person name="Mayilraj S."/>
        </authorList>
    </citation>
    <scope>NUCLEOTIDE SEQUENCE [LARGE SCALE GENOMIC DNA]</scope>
    <source>
        <strain evidence="1 2">DSM 44225</strain>
    </source>
</reference>
<accession>A0A1R0KDS9</accession>
<dbReference type="InterPro" id="IPR022385">
    <property type="entry name" value="Rhs_assc_core"/>
</dbReference>
<proteinExistence type="predicted"/>
<dbReference type="STRING" id="76021.BS329_40180"/>
<evidence type="ECO:0000313" key="1">
    <source>
        <dbReference type="EMBL" id="OLZ43159.1"/>
    </source>
</evidence>
<protein>
    <recommendedName>
        <fullName evidence="3">Type IV secretion protein Rhs</fullName>
    </recommendedName>
</protein>
<dbReference type="Gene3D" id="2.180.10.10">
    <property type="entry name" value="RHS repeat-associated core"/>
    <property type="match status" value="1"/>
</dbReference>
<gene>
    <name evidence="1" type="ORF">BS329_40180</name>
</gene>
<dbReference type="NCBIfam" id="TIGR03696">
    <property type="entry name" value="Rhs_assc_core"/>
    <property type="match status" value="1"/>
</dbReference>
<evidence type="ECO:0008006" key="3">
    <source>
        <dbReference type="Google" id="ProtNLM"/>
    </source>
</evidence>
<sequence length="312" mass="32197">MNTYDGFGRLTKTGTRSYAYDLAGNLTSGDGRTYTANTANQMTKVDTATATYDGAGNLSTTTPGGQARYSTTNQLTSITSGTDTLFTASYDTLDQTQPDTITETTGGTTTRHAFTRTAIGVSRTVVNGATTTYTHDTDGKLTAVTDTTGKHHNAIVDSQGSVLALVNDTGQLTARYDYTPYGTTTATNLLGSGAEANRVRWIGTYQLASGISLTGYRHYNPAYSRFTQPDPTGQEPHDYAYAQGDPINNSDPTGAVSKGCVNAGVTSIIGLLGTTATYVASAATGGVTAGLAVGSTVATVTAISNAALACGK</sequence>
<name>A0A1R0KDS9_9PSEU</name>
<dbReference type="EMBL" id="MQUQ01000039">
    <property type="protein sequence ID" value="OLZ43159.1"/>
    <property type="molecule type" value="Genomic_DNA"/>
</dbReference>
<comment type="caution">
    <text evidence="1">The sequence shown here is derived from an EMBL/GenBank/DDBJ whole genome shotgun (WGS) entry which is preliminary data.</text>
</comment>
<dbReference type="PANTHER" id="PTHR32305:SF15">
    <property type="entry name" value="PROTEIN RHSA-RELATED"/>
    <property type="match status" value="1"/>
</dbReference>
<organism evidence="1 2">
    <name type="scientific">Amycolatopsis coloradensis</name>
    <dbReference type="NCBI Taxonomy" id="76021"/>
    <lineage>
        <taxon>Bacteria</taxon>
        <taxon>Bacillati</taxon>
        <taxon>Actinomycetota</taxon>
        <taxon>Actinomycetes</taxon>
        <taxon>Pseudonocardiales</taxon>
        <taxon>Pseudonocardiaceae</taxon>
        <taxon>Amycolatopsis</taxon>
    </lineage>
</organism>
<keyword evidence="2" id="KW-1185">Reference proteome</keyword>
<dbReference type="PANTHER" id="PTHR32305">
    <property type="match status" value="1"/>
</dbReference>
<dbReference type="InterPro" id="IPR050708">
    <property type="entry name" value="T6SS_VgrG/RHS"/>
</dbReference>
<dbReference type="Proteomes" id="UP000187486">
    <property type="component" value="Unassembled WGS sequence"/>
</dbReference>
<dbReference type="AlphaFoldDB" id="A0A1R0KDS9"/>
<evidence type="ECO:0000313" key="2">
    <source>
        <dbReference type="Proteomes" id="UP000187486"/>
    </source>
</evidence>